<comment type="caution">
    <text evidence="1">The sequence shown here is derived from an EMBL/GenBank/DDBJ whole genome shotgun (WGS) entry which is preliminary data.</text>
</comment>
<gene>
    <name evidence="1" type="ORF">GM920_21565</name>
</gene>
<evidence type="ECO:0000313" key="2">
    <source>
        <dbReference type="Proteomes" id="UP000636110"/>
    </source>
</evidence>
<evidence type="ECO:0000313" key="1">
    <source>
        <dbReference type="EMBL" id="MBB2151503.1"/>
    </source>
</evidence>
<dbReference type="CDD" id="cd10981">
    <property type="entry name" value="ZnPC_S1P1"/>
    <property type="match status" value="1"/>
</dbReference>
<dbReference type="EMBL" id="WNXC01000010">
    <property type="protein sequence ID" value="MBB2151503.1"/>
    <property type="molecule type" value="Genomic_DNA"/>
</dbReference>
<accession>A0ABR6F1V1</accession>
<dbReference type="Proteomes" id="UP000636110">
    <property type="component" value="Unassembled WGS sequence"/>
</dbReference>
<organism evidence="1 2">
    <name type="scientific">Pedobacter gandavensis</name>
    <dbReference type="NCBI Taxonomy" id="2679963"/>
    <lineage>
        <taxon>Bacteria</taxon>
        <taxon>Pseudomonadati</taxon>
        <taxon>Bacteroidota</taxon>
        <taxon>Sphingobacteriia</taxon>
        <taxon>Sphingobacteriales</taxon>
        <taxon>Sphingobacteriaceae</taxon>
        <taxon>Pedobacter</taxon>
    </lineage>
</organism>
<dbReference type="RefSeq" id="WP_182961414.1">
    <property type="nucleotide sequence ID" value="NZ_WNXC01000010.1"/>
</dbReference>
<reference evidence="1 2" key="1">
    <citation type="submission" date="2019-11" db="EMBL/GenBank/DDBJ databases">
        <title>Description of Pedobacter sp. LMG 31462T.</title>
        <authorList>
            <person name="Carlier A."/>
            <person name="Qi S."/>
            <person name="Vandamme P."/>
        </authorList>
    </citation>
    <scope>NUCLEOTIDE SEQUENCE [LARGE SCALE GENOMIC DNA]</scope>
    <source>
        <strain evidence="1 2">LMG 31462</strain>
    </source>
</reference>
<name>A0ABR6F1V1_9SPHI</name>
<keyword evidence="2" id="KW-1185">Reference proteome</keyword>
<dbReference type="Gene3D" id="1.10.575.10">
    <property type="entry name" value="P1 Nuclease"/>
    <property type="match status" value="1"/>
</dbReference>
<dbReference type="SUPFAM" id="SSF48537">
    <property type="entry name" value="Phospholipase C/P1 nuclease"/>
    <property type="match status" value="1"/>
</dbReference>
<proteinExistence type="predicted"/>
<dbReference type="InterPro" id="IPR008947">
    <property type="entry name" value="PLipase_C/P1_nuclease_dom_sf"/>
</dbReference>
<sequence>MNRVFIPVLLFSLLILCSSWGFYAHQRINYLAVFTLHNGLNTFYKANINYLSEHAVDADKRRYADTAEAPRHYLDVECYETNIDSIPRKWNDALKKYGAKKLQTNGTLPWQIQKSYFKLVRAFTEQDSLKILIYSAYLGHYISDAHVPLHTTQNHNGQLTNQHGIHAFWESRLPELFASRYNFQVGKAIYMEDPLKAAWKMVSNSHRLLDSVLAMEMKVSLSTPGRKKYSFSKRQQLLIRQYSLLYSTAYHLEMNQMVERQMRAAIHATGSFWYSAWIDAGQPTLKNMPKKNAASSLVKELEAAPLPKDQGLIIGREPN</sequence>
<protein>
    <submittedName>
        <fullName evidence="1">S1/P1 Nuclease</fullName>
    </submittedName>
</protein>